<organism evidence="2 3">
    <name type="scientific">Nocardiopsis algeriensis</name>
    <dbReference type="NCBI Taxonomy" id="1478215"/>
    <lineage>
        <taxon>Bacteria</taxon>
        <taxon>Bacillati</taxon>
        <taxon>Actinomycetota</taxon>
        <taxon>Actinomycetes</taxon>
        <taxon>Streptosporangiales</taxon>
        <taxon>Nocardiopsidaceae</taxon>
        <taxon>Nocardiopsis</taxon>
    </lineage>
</organism>
<dbReference type="EMBL" id="JACHJO010000001">
    <property type="protein sequence ID" value="MBB6118106.1"/>
    <property type="molecule type" value="Genomic_DNA"/>
</dbReference>
<proteinExistence type="predicted"/>
<reference evidence="2 3" key="1">
    <citation type="submission" date="2020-08" db="EMBL/GenBank/DDBJ databases">
        <title>Genomic Encyclopedia of Type Strains, Phase III (KMG-III): the genomes of soil and plant-associated and newly described type strains.</title>
        <authorList>
            <person name="Whitman W."/>
        </authorList>
    </citation>
    <scope>NUCLEOTIDE SEQUENCE [LARGE SCALE GENOMIC DNA]</scope>
    <source>
        <strain evidence="2 3">CECT 8712</strain>
    </source>
</reference>
<dbReference type="Proteomes" id="UP000536604">
    <property type="component" value="Unassembled WGS sequence"/>
</dbReference>
<evidence type="ECO:0000313" key="3">
    <source>
        <dbReference type="Proteomes" id="UP000536604"/>
    </source>
</evidence>
<comment type="caution">
    <text evidence="2">The sequence shown here is derived from an EMBL/GenBank/DDBJ whole genome shotgun (WGS) entry which is preliminary data.</text>
</comment>
<dbReference type="AlphaFoldDB" id="A0A841ILJ2"/>
<feature type="region of interest" description="Disordered" evidence="1">
    <location>
        <begin position="119"/>
        <end position="141"/>
    </location>
</feature>
<accession>A0A841ILJ2</accession>
<evidence type="ECO:0008006" key="4">
    <source>
        <dbReference type="Google" id="ProtNLM"/>
    </source>
</evidence>
<name>A0A841ILJ2_9ACTN</name>
<evidence type="ECO:0000313" key="2">
    <source>
        <dbReference type="EMBL" id="MBB6118106.1"/>
    </source>
</evidence>
<sequence>MRTIDQQMREMLQTPGVRSVCLVDWRGGRTLAHLVKDGASGEDDGGADATALLRAVHGGPLGAVPDEDVEDVVVTGPDHHVLLAVLAGSDLCMGVRMMRDEGNLGFALVRLRGLARTAQVPQPRRGLPRSRPGPRGRAGGVDRRVLERVLTALHALPDRPGTAGAVVA</sequence>
<evidence type="ECO:0000256" key="1">
    <source>
        <dbReference type="SAM" id="MobiDB-lite"/>
    </source>
</evidence>
<keyword evidence="3" id="KW-1185">Reference proteome</keyword>
<gene>
    <name evidence="2" type="ORF">FHS13_000034</name>
</gene>
<protein>
    <recommendedName>
        <fullName evidence="4">Roadblock/LAMTOR2 domain-containing protein</fullName>
    </recommendedName>
</protein>